<dbReference type="InterPro" id="IPR001851">
    <property type="entry name" value="ABC_transp_permease"/>
</dbReference>
<evidence type="ECO:0000256" key="5">
    <source>
        <dbReference type="ARBA" id="ARBA00023136"/>
    </source>
</evidence>
<reference evidence="7 8" key="1">
    <citation type="submission" date="2024-03" db="EMBL/GenBank/DDBJ databases">
        <title>Human intestinal bacterial collection.</title>
        <authorList>
            <person name="Pauvert C."/>
            <person name="Hitch T.C.A."/>
            <person name="Clavel T."/>
        </authorList>
    </citation>
    <scope>NUCLEOTIDE SEQUENCE [LARGE SCALE GENOMIC DNA]</scope>
    <source>
        <strain evidence="7 8">CLA-AA-H192</strain>
    </source>
</reference>
<evidence type="ECO:0000313" key="8">
    <source>
        <dbReference type="Proteomes" id="UP001491552"/>
    </source>
</evidence>
<evidence type="ECO:0000256" key="2">
    <source>
        <dbReference type="ARBA" id="ARBA00022475"/>
    </source>
</evidence>
<proteinExistence type="predicted"/>
<keyword evidence="2" id="KW-1003">Cell membrane</keyword>
<accession>A0ABV1G3Q8</accession>
<keyword evidence="4 6" id="KW-1133">Transmembrane helix</keyword>
<keyword evidence="3 6" id="KW-0812">Transmembrane</keyword>
<comment type="caution">
    <text evidence="7">The sequence shown here is derived from an EMBL/GenBank/DDBJ whole genome shotgun (WGS) entry which is preliminary data.</text>
</comment>
<keyword evidence="5 6" id="KW-0472">Membrane</keyword>
<dbReference type="EMBL" id="JBBMFF010000112">
    <property type="protein sequence ID" value="MEQ2510052.1"/>
    <property type="molecule type" value="Genomic_DNA"/>
</dbReference>
<dbReference type="Pfam" id="PF02653">
    <property type="entry name" value="BPD_transp_2"/>
    <property type="match status" value="1"/>
</dbReference>
<dbReference type="CDD" id="cd06579">
    <property type="entry name" value="TM_PBP1_transp_AraH_like"/>
    <property type="match status" value="1"/>
</dbReference>
<evidence type="ECO:0000313" key="7">
    <source>
        <dbReference type="EMBL" id="MEQ2510052.1"/>
    </source>
</evidence>
<evidence type="ECO:0000256" key="4">
    <source>
        <dbReference type="ARBA" id="ARBA00022989"/>
    </source>
</evidence>
<organism evidence="7 8">
    <name type="scientific">Faecousia intestinalis</name>
    <dbReference type="NCBI Taxonomy" id="3133167"/>
    <lineage>
        <taxon>Bacteria</taxon>
        <taxon>Bacillati</taxon>
        <taxon>Bacillota</taxon>
        <taxon>Clostridia</taxon>
        <taxon>Eubacteriales</taxon>
        <taxon>Oscillospiraceae</taxon>
        <taxon>Faecousia</taxon>
    </lineage>
</organism>
<dbReference type="Proteomes" id="UP001491552">
    <property type="component" value="Unassembled WGS sequence"/>
</dbReference>
<dbReference type="PROSITE" id="PS51257">
    <property type="entry name" value="PROKAR_LIPOPROTEIN"/>
    <property type="match status" value="1"/>
</dbReference>
<evidence type="ECO:0000256" key="1">
    <source>
        <dbReference type="ARBA" id="ARBA00004651"/>
    </source>
</evidence>
<protein>
    <submittedName>
        <fullName evidence="7">ABC transporter permease</fullName>
    </submittedName>
</protein>
<keyword evidence="8" id="KW-1185">Reference proteome</keyword>
<sequence length="325" mass="34205">MKKLKTNTQTKQRLVTLLILVLIMVILSCISNKYLTVNNLINIVRQESTLIIIACAATMLMISGGMDLSPAGVIALTSVVFAKLCVSGISIPLAALLSLLVGVAAGTFSGLLVVLANVPPMIATLGTWYITKGLAYAISNSYAIVQGLPANFGWVNRYVGPFPLMVVIAVAVFAVFYILLNRTLLGKYAYAIGGNSETARLSGIKVNLVRCVLYILTALMSSFVGILMSSRINSGDPNLSTSGIEFEIIVAIILGGTSLLGGQGSLIGTLIGALILGNLSNGMNLLGIGTVYQFIVEGAVLVVAVVLDLTLKGNGLRIKKLRRSN</sequence>
<feature type="transmembrane region" description="Helical" evidence="6">
    <location>
        <begin position="12"/>
        <end position="31"/>
    </location>
</feature>
<evidence type="ECO:0000256" key="6">
    <source>
        <dbReference type="SAM" id="Phobius"/>
    </source>
</evidence>
<dbReference type="RefSeq" id="WP_349134758.1">
    <property type="nucleotide sequence ID" value="NZ_JBBMFF010000112.1"/>
</dbReference>
<feature type="transmembrane region" description="Helical" evidence="6">
    <location>
        <begin position="283"/>
        <end position="307"/>
    </location>
</feature>
<dbReference type="PANTHER" id="PTHR32196">
    <property type="entry name" value="ABC TRANSPORTER PERMEASE PROTEIN YPHD-RELATED-RELATED"/>
    <property type="match status" value="1"/>
</dbReference>
<feature type="transmembrane region" description="Helical" evidence="6">
    <location>
        <begin position="208"/>
        <end position="228"/>
    </location>
</feature>
<feature type="transmembrane region" description="Helical" evidence="6">
    <location>
        <begin position="248"/>
        <end position="276"/>
    </location>
</feature>
<name>A0ABV1G3Q8_9FIRM</name>
<comment type="subcellular location">
    <subcellularLocation>
        <location evidence="1">Cell membrane</location>
        <topology evidence="1">Multi-pass membrane protein</topology>
    </subcellularLocation>
</comment>
<gene>
    <name evidence="7" type="ORF">WMO66_02095</name>
</gene>
<feature type="transmembrane region" description="Helical" evidence="6">
    <location>
        <begin position="43"/>
        <end position="62"/>
    </location>
</feature>
<feature type="transmembrane region" description="Helical" evidence="6">
    <location>
        <begin position="158"/>
        <end position="180"/>
    </location>
</feature>
<evidence type="ECO:0000256" key="3">
    <source>
        <dbReference type="ARBA" id="ARBA00022692"/>
    </source>
</evidence>